<feature type="transmembrane region" description="Helical" evidence="6">
    <location>
        <begin position="187"/>
        <end position="213"/>
    </location>
</feature>
<sequence length="563" mass="59489">MFAKISIRAKIISVVAFLLVAMAGMGLLAVMKMRSINANTVDITTNWMPSVRVIGDLRASVITYRNVVRQHMLAEALEDKLATEKTAATVTEALAKVRARYEPMITSPEERALYSQWSKLWDEYKKGTEEVMALSRKEAGKIPREAQELNSKTVNKIGLQADEVLNKDIALNTKGGEQAAQDAADSYAYAFMLVSVILGVAVVTGIGLSFYLVRDVSSGINSIIEPMQALGKGDLSAEVPHRGEKTEIGAMADVLQIFKEALIAKKAADEAAAADAEAKIERGRRVDNITREFETMIGEIVQTVSSASTQLEASASTLTATADRSQRLATTVAGASEEASTNVQSVASATEEMASSVGEISRQVQESARMAGDAVGQARATTERVSELSKAASRIGDVVELINTIAGQTNLLALNATIEAARAGEAGRGFAVVASEVKALAEQTAKATGEIGQQISGIQAATNDSVGAIKEISSTIERLSEISSAIAAAVEEQGAATQEIARNVQQAAQGTQQVSSNITDVQRGATETGTASSQVLSAAQMLSNDSNRLKTEVSKFLTNVRAA</sequence>
<proteinExistence type="inferred from homology"/>
<dbReference type="GO" id="GO:0004888">
    <property type="term" value="F:transmembrane signaling receptor activity"/>
    <property type="evidence" value="ECO:0007669"/>
    <property type="project" value="InterPro"/>
</dbReference>
<dbReference type="PROSITE" id="PS50111">
    <property type="entry name" value="CHEMOTAXIS_TRANSDUC_2"/>
    <property type="match status" value="1"/>
</dbReference>
<evidence type="ECO:0000259" key="7">
    <source>
        <dbReference type="PROSITE" id="PS50111"/>
    </source>
</evidence>
<dbReference type="InterPro" id="IPR024478">
    <property type="entry name" value="HlyB_4HB_MCP"/>
</dbReference>
<organism evidence="10 11">
    <name type="scientific">Bradyrhizobium forestalis</name>
    <dbReference type="NCBI Taxonomy" id="1419263"/>
    <lineage>
        <taxon>Bacteria</taxon>
        <taxon>Pseudomonadati</taxon>
        <taxon>Pseudomonadota</taxon>
        <taxon>Alphaproteobacteria</taxon>
        <taxon>Hyphomicrobiales</taxon>
        <taxon>Nitrobacteraceae</taxon>
        <taxon>Bradyrhizobium</taxon>
    </lineage>
</organism>
<dbReference type="PANTHER" id="PTHR32089">
    <property type="entry name" value="METHYL-ACCEPTING CHEMOTAXIS PROTEIN MCPB"/>
    <property type="match status" value="1"/>
</dbReference>
<dbReference type="AlphaFoldDB" id="A0A2M8RGP0"/>
<feature type="domain" description="Methyl-accepting transducer" evidence="7">
    <location>
        <begin position="307"/>
        <end position="529"/>
    </location>
</feature>
<reference evidence="10 11" key="1">
    <citation type="submission" date="2017-11" db="EMBL/GenBank/DDBJ databases">
        <title>Bradyrhizobium forestalis sp. nov., an efficient nitrogen-fixing bacterium isolated from nodules of forest legume species in the Amazon.</title>
        <authorList>
            <person name="Costa E.M."/>
            <person name="Guimaraes A."/>
            <person name="Carvalho T.S."/>
            <person name="Rodrigues T.L."/>
            <person name="Ribeiro P.R.A."/>
            <person name="Lebbe L."/>
            <person name="Willems A."/>
            <person name="Moreira F.M.S."/>
        </authorList>
    </citation>
    <scope>NUCLEOTIDE SEQUENCE [LARGE SCALE GENOMIC DNA]</scope>
    <source>
        <strain evidence="10 11">INPA54B</strain>
    </source>
</reference>
<comment type="subcellular location">
    <subcellularLocation>
        <location evidence="1">Cell inner membrane</location>
        <topology evidence="1">Multi-pass membrane protein</topology>
    </subcellularLocation>
</comment>
<dbReference type="GO" id="GO:0006935">
    <property type="term" value="P:chemotaxis"/>
    <property type="evidence" value="ECO:0007669"/>
    <property type="project" value="InterPro"/>
</dbReference>
<comment type="caution">
    <text evidence="10">The sequence shown here is derived from an EMBL/GenBank/DDBJ whole genome shotgun (WGS) entry which is preliminary data.</text>
</comment>
<dbReference type="Pfam" id="PF00015">
    <property type="entry name" value="MCPsignal"/>
    <property type="match status" value="1"/>
</dbReference>
<dbReference type="InterPro" id="IPR000727">
    <property type="entry name" value="T_SNARE_dom"/>
</dbReference>
<dbReference type="Pfam" id="PF00672">
    <property type="entry name" value="HAMP"/>
    <property type="match status" value="1"/>
</dbReference>
<dbReference type="SUPFAM" id="SSF58104">
    <property type="entry name" value="Methyl-accepting chemotaxis protein (MCP) signaling domain"/>
    <property type="match status" value="1"/>
</dbReference>
<evidence type="ECO:0000256" key="2">
    <source>
        <dbReference type="ARBA" id="ARBA00022519"/>
    </source>
</evidence>
<evidence type="ECO:0000256" key="1">
    <source>
        <dbReference type="ARBA" id="ARBA00004429"/>
    </source>
</evidence>
<dbReference type="SUPFAM" id="SSF158472">
    <property type="entry name" value="HAMP domain-like"/>
    <property type="match status" value="1"/>
</dbReference>
<evidence type="ECO:0000313" key="11">
    <source>
        <dbReference type="Proteomes" id="UP000231194"/>
    </source>
</evidence>
<evidence type="ECO:0000256" key="4">
    <source>
        <dbReference type="ARBA" id="ARBA00029447"/>
    </source>
</evidence>
<gene>
    <name evidence="10" type="ORF">CVM73_00740</name>
</gene>
<evidence type="ECO:0000313" key="10">
    <source>
        <dbReference type="EMBL" id="PJG56980.1"/>
    </source>
</evidence>
<dbReference type="Gene3D" id="1.10.287.950">
    <property type="entry name" value="Methyl-accepting chemotaxis protein"/>
    <property type="match status" value="1"/>
</dbReference>
<keyword evidence="6" id="KW-0472">Membrane</keyword>
<dbReference type="PROSITE" id="PS50885">
    <property type="entry name" value="HAMP"/>
    <property type="match status" value="1"/>
</dbReference>
<dbReference type="InterPro" id="IPR003660">
    <property type="entry name" value="HAMP_dom"/>
</dbReference>
<feature type="domain" description="HAMP" evidence="9">
    <location>
        <begin position="214"/>
        <end position="267"/>
    </location>
</feature>
<dbReference type="PANTHER" id="PTHR32089:SF112">
    <property type="entry name" value="LYSOZYME-LIKE PROTEIN-RELATED"/>
    <property type="match status" value="1"/>
</dbReference>
<feature type="domain" description="T-SNARE coiled-coil homology" evidence="8">
    <location>
        <begin position="459"/>
        <end position="521"/>
    </location>
</feature>
<dbReference type="SMART" id="SM00304">
    <property type="entry name" value="HAMP"/>
    <property type="match status" value="1"/>
</dbReference>
<dbReference type="SMART" id="SM00283">
    <property type="entry name" value="MA"/>
    <property type="match status" value="1"/>
</dbReference>
<evidence type="ECO:0000256" key="3">
    <source>
        <dbReference type="ARBA" id="ARBA00023224"/>
    </source>
</evidence>
<dbReference type="InterPro" id="IPR004090">
    <property type="entry name" value="Chemotax_Me-accpt_rcpt"/>
</dbReference>
<dbReference type="Proteomes" id="UP000231194">
    <property type="component" value="Unassembled WGS sequence"/>
</dbReference>
<evidence type="ECO:0000256" key="5">
    <source>
        <dbReference type="PROSITE-ProRule" id="PRU00284"/>
    </source>
</evidence>
<dbReference type="RefSeq" id="WP_100230110.1">
    <property type="nucleotide sequence ID" value="NZ_PGVG01000001.1"/>
</dbReference>
<keyword evidence="2" id="KW-1003">Cell membrane</keyword>
<keyword evidence="11" id="KW-1185">Reference proteome</keyword>
<dbReference type="EMBL" id="PGVG01000001">
    <property type="protein sequence ID" value="PJG56980.1"/>
    <property type="molecule type" value="Genomic_DNA"/>
</dbReference>
<dbReference type="PROSITE" id="PS50192">
    <property type="entry name" value="T_SNARE"/>
    <property type="match status" value="1"/>
</dbReference>
<feature type="transmembrane region" description="Helical" evidence="6">
    <location>
        <begin position="12"/>
        <end position="31"/>
    </location>
</feature>
<dbReference type="InterPro" id="IPR004089">
    <property type="entry name" value="MCPsignal_dom"/>
</dbReference>
<dbReference type="OrthoDB" id="9814202at2"/>
<keyword evidence="6" id="KW-1133">Transmembrane helix</keyword>
<dbReference type="PRINTS" id="PR00260">
    <property type="entry name" value="CHEMTRNSDUCR"/>
</dbReference>
<name>A0A2M8RGP0_9BRAD</name>
<accession>A0A2M8RGP0</accession>
<evidence type="ECO:0000256" key="6">
    <source>
        <dbReference type="SAM" id="Phobius"/>
    </source>
</evidence>
<dbReference type="GO" id="GO:0005886">
    <property type="term" value="C:plasma membrane"/>
    <property type="evidence" value="ECO:0007669"/>
    <property type="project" value="UniProtKB-SubCell"/>
</dbReference>
<dbReference type="GO" id="GO:0007165">
    <property type="term" value="P:signal transduction"/>
    <property type="evidence" value="ECO:0007669"/>
    <property type="project" value="UniProtKB-KW"/>
</dbReference>
<evidence type="ECO:0000259" key="8">
    <source>
        <dbReference type="PROSITE" id="PS50192"/>
    </source>
</evidence>
<comment type="similarity">
    <text evidence="4">Belongs to the methyl-accepting chemotaxis (MCP) protein family.</text>
</comment>
<keyword evidence="6" id="KW-0812">Transmembrane</keyword>
<evidence type="ECO:0000259" key="9">
    <source>
        <dbReference type="PROSITE" id="PS50885"/>
    </source>
</evidence>
<dbReference type="Gene3D" id="6.10.340.10">
    <property type="match status" value="1"/>
</dbReference>
<protein>
    <submittedName>
        <fullName evidence="10">Methyl-accepting chemotaxis protein</fullName>
    </submittedName>
</protein>
<dbReference type="Pfam" id="PF12729">
    <property type="entry name" value="4HB_MCP_1"/>
    <property type="match status" value="1"/>
</dbReference>
<keyword evidence="3 5" id="KW-0807">Transducer</keyword>
<keyword evidence="2" id="KW-0997">Cell inner membrane</keyword>